<evidence type="ECO:0000256" key="11">
    <source>
        <dbReference type="SAM" id="Phobius"/>
    </source>
</evidence>
<evidence type="ECO:0000256" key="3">
    <source>
        <dbReference type="ARBA" id="ARBA00022475"/>
    </source>
</evidence>
<accession>A0A7T6AQ43</accession>
<organism evidence="14 15">
    <name type="scientific">Desulfobulbus oligotrophicus</name>
    <dbReference type="NCBI Taxonomy" id="1909699"/>
    <lineage>
        <taxon>Bacteria</taxon>
        <taxon>Pseudomonadati</taxon>
        <taxon>Thermodesulfobacteriota</taxon>
        <taxon>Desulfobulbia</taxon>
        <taxon>Desulfobulbales</taxon>
        <taxon>Desulfobulbaceae</taxon>
        <taxon>Desulfobulbus</taxon>
    </lineage>
</organism>
<dbReference type="InterPro" id="IPR036640">
    <property type="entry name" value="ABC1_TM_sf"/>
</dbReference>
<feature type="transmembrane region" description="Helical" evidence="11">
    <location>
        <begin position="251"/>
        <end position="269"/>
    </location>
</feature>
<keyword evidence="7" id="KW-1278">Translocase</keyword>
<keyword evidence="3" id="KW-1003">Cell membrane</keyword>
<dbReference type="Pfam" id="PF00664">
    <property type="entry name" value="ABC_membrane"/>
    <property type="match status" value="1"/>
</dbReference>
<dbReference type="InterPro" id="IPR027417">
    <property type="entry name" value="P-loop_NTPase"/>
</dbReference>
<proteinExistence type="predicted"/>
<dbReference type="GO" id="GO:0005886">
    <property type="term" value="C:plasma membrane"/>
    <property type="evidence" value="ECO:0007669"/>
    <property type="project" value="UniProtKB-SubCell"/>
</dbReference>
<dbReference type="InterPro" id="IPR011527">
    <property type="entry name" value="ABC1_TM_dom"/>
</dbReference>
<dbReference type="PROSITE" id="PS50929">
    <property type="entry name" value="ABC_TM1F"/>
    <property type="match status" value="1"/>
</dbReference>
<evidence type="ECO:0000256" key="7">
    <source>
        <dbReference type="ARBA" id="ARBA00022967"/>
    </source>
</evidence>
<keyword evidence="10 11" id="KW-0472">Membrane</keyword>
<sequence length="578" mass="64338">MTNKDIIRRLSAVLKPHSKKLIVAMVTMVTVGGFNALQAYLVKPLLDEIFIKKDASLLNLLPLFLLAVFFVKGIFYFLYSYFLEMTGQCVIRDLRTKLYSHIIDQPLSFFHKTSTGELISRVINDVSIVQSCVSYTLIRSLRDLFSVIGLLGVIFYMDWRLALVTLVFLPAAGVPIVVFGRKFRRISTSYQEKLGEATNQLHETITGVSIVKAFCMEPYEKKRFADRAQNILKILLSETWYNSLSHPSVELLAGVGMAFIIWFGGGQVLQGNSTPGAFMAFFTALLMLYEPIKGVSKVNATIQQGIAAADRIFTLLDTRSTIVDAAEAMTMPPFHQSIVFDRVTFCYESDIRVLRGLSFQVNRGEVLAVVGPSGGGKTTLTNLLLRFYDVTDGRLLVDGVDIRRYSLNSLRGQMALVTQQTILFNDTVRNNITYGREGCSEEEIVAAARAANALDFIMALPLGFETVIGESGTRLSGGQRQRLSIARALLKDAPILILDEATSALDNESEREVQQALENLMHNRTTIVIAHRLSTIQNADRIIVLKDGQLVEEGTHKELLALQGEYSGLYRLQFSEGV</sequence>
<feature type="domain" description="ABC transmembrane type-1" evidence="13">
    <location>
        <begin position="22"/>
        <end position="304"/>
    </location>
</feature>
<dbReference type="GO" id="GO:0015421">
    <property type="term" value="F:ABC-type oligopeptide transporter activity"/>
    <property type="evidence" value="ECO:0007669"/>
    <property type="project" value="TreeGrafter"/>
</dbReference>
<dbReference type="NCBIfam" id="TIGR02203">
    <property type="entry name" value="MsbA_lipidA"/>
    <property type="match status" value="1"/>
</dbReference>
<dbReference type="GO" id="GO:0016887">
    <property type="term" value="F:ATP hydrolysis activity"/>
    <property type="evidence" value="ECO:0007669"/>
    <property type="project" value="InterPro"/>
</dbReference>
<dbReference type="Gene3D" id="1.20.1560.10">
    <property type="entry name" value="ABC transporter type 1, transmembrane domain"/>
    <property type="match status" value="1"/>
</dbReference>
<keyword evidence="8 11" id="KW-1133">Transmembrane helix</keyword>
<gene>
    <name evidence="14" type="primary">msbA</name>
    <name evidence="14" type="ORF">HP555_04405</name>
</gene>
<evidence type="ECO:0000256" key="2">
    <source>
        <dbReference type="ARBA" id="ARBA00022448"/>
    </source>
</evidence>
<dbReference type="Proteomes" id="UP000596092">
    <property type="component" value="Chromosome"/>
</dbReference>
<keyword evidence="9" id="KW-0445">Lipid transport</keyword>
<comment type="subcellular location">
    <subcellularLocation>
        <location evidence="1">Cell membrane</location>
        <topology evidence="1">Multi-pass membrane protein</topology>
    </subcellularLocation>
</comment>
<dbReference type="InterPro" id="IPR011917">
    <property type="entry name" value="ABC_transpr_lipidA"/>
</dbReference>
<dbReference type="SMART" id="SM00382">
    <property type="entry name" value="AAA"/>
    <property type="match status" value="1"/>
</dbReference>
<dbReference type="EMBL" id="CP054140">
    <property type="protein sequence ID" value="QQG65163.1"/>
    <property type="molecule type" value="Genomic_DNA"/>
</dbReference>
<keyword evidence="6 14" id="KW-0067">ATP-binding</keyword>
<keyword evidence="2" id="KW-0813">Transport</keyword>
<dbReference type="PROSITE" id="PS00211">
    <property type="entry name" value="ABC_TRANSPORTER_1"/>
    <property type="match status" value="1"/>
</dbReference>
<evidence type="ECO:0000256" key="5">
    <source>
        <dbReference type="ARBA" id="ARBA00022741"/>
    </source>
</evidence>
<feature type="transmembrane region" description="Helical" evidence="11">
    <location>
        <begin position="163"/>
        <end position="180"/>
    </location>
</feature>
<keyword evidence="5" id="KW-0547">Nucleotide-binding</keyword>
<dbReference type="CDD" id="cd18552">
    <property type="entry name" value="ABC_6TM_MsbA_like"/>
    <property type="match status" value="1"/>
</dbReference>
<evidence type="ECO:0000256" key="10">
    <source>
        <dbReference type="ARBA" id="ARBA00023136"/>
    </source>
</evidence>
<feature type="transmembrane region" description="Helical" evidence="11">
    <location>
        <begin position="21"/>
        <end position="41"/>
    </location>
</feature>
<dbReference type="InterPro" id="IPR017871">
    <property type="entry name" value="ABC_transporter-like_CS"/>
</dbReference>
<reference evidence="14 15" key="1">
    <citation type="submission" date="2020-05" db="EMBL/GenBank/DDBJ databases">
        <title>Complete genome of Desulfobulbus oligotrophicus.</title>
        <authorList>
            <person name="Podar M."/>
        </authorList>
    </citation>
    <scope>NUCLEOTIDE SEQUENCE [LARGE SCALE GENOMIC DNA]</scope>
    <source>
        <strain evidence="14 15">Prop6</strain>
    </source>
</reference>
<evidence type="ECO:0000256" key="4">
    <source>
        <dbReference type="ARBA" id="ARBA00022692"/>
    </source>
</evidence>
<keyword evidence="4 11" id="KW-0812">Transmembrane</keyword>
<evidence type="ECO:0000313" key="15">
    <source>
        <dbReference type="Proteomes" id="UP000596092"/>
    </source>
</evidence>
<dbReference type="KEGG" id="dog:HP555_04405"/>
<dbReference type="GO" id="GO:0005524">
    <property type="term" value="F:ATP binding"/>
    <property type="evidence" value="ECO:0007669"/>
    <property type="project" value="UniProtKB-KW"/>
</dbReference>
<protein>
    <submittedName>
        <fullName evidence="14">Lipid A export permease/ATP-binding protein MsbA</fullName>
    </submittedName>
</protein>
<dbReference type="PANTHER" id="PTHR43394">
    <property type="entry name" value="ATP-DEPENDENT PERMEASE MDL1, MITOCHONDRIAL"/>
    <property type="match status" value="1"/>
</dbReference>
<evidence type="ECO:0000259" key="12">
    <source>
        <dbReference type="PROSITE" id="PS50893"/>
    </source>
</evidence>
<evidence type="ECO:0000256" key="6">
    <source>
        <dbReference type="ARBA" id="ARBA00022840"/>
    </source>
</evidence>
<feature type="transmembrane region" description="Helical" evidence="11">
    <location>
        <begin position="61"/>
        <end position="82"/>
    </location>
</feature>
<dbReference type="InterPro" id="IPR003593">
    <property type="entry name" value="AAA+_ATPase"/>
</dbReference>
<dbReference type="SUPFAM" id="SSF52540">
    <property type="entry name" value="P-loop containing nucleoside triphosphate hydrolases"/>
    <property type="match status" value="1"/>
</dbReference>
<dbReference type="PANTHER" id="PTHR43394:SF1">
    <property type="entry name" value="ATP-BINDING CASSETTE SUB-FAMILY B MEMBER 10, MITOCHONDRIAL"/>
    <property type="match status" value="1"/>
</dbReference>
<dbReference type="GO" id="GO:0034040">
    <property type="term" value="F:ATPase-coupled lipid transmembrane transporter activity"/>
    <property type="evidence" value="ECO:0007669"/>
    <property type="project" value="InterPro"/>
</dbReference>
<dbReference type="Gene3D" id="3.40.50.300">
    <property type="entry name" value="P-loop containing nucleotide triphosphate hydrolases"/>
    <property type="match status" value="1"/>
</dbReference>
<dbReference type="InterPro" id="IPR003439">
    <property type="entry name" value="ABC_transporter-like_ATP-bd"/>
</dbReference>
<evidence type="ECO:0000313" key="14">
    <source>
        <dbReference type="EMBL" id="QQG65163.1"/>
    </source>
</evidence>
<evidence type="ECO:0000256" key="1">
    <source>
        <dbReference type="ARBA" id="ARBA00004651"/>
    </source>
</evidence>
<keyword evidence="15" id="KW-1185">Reference proteome</keyword>
<dbReference type="FunFam" id="3.40.50.300:FF:000287">
    <property type="entry name" value="Multidrug ABC transporter ATP-binding protein"/>
    <property type="match status" value="1"/>
</dbReference>
<dbReference type="RefSeq" id="WP_199263982.1">
    <property type="nucleotide sequence ID" value="NZ_CP054140.1"/>
</dbReference>
<evidence type="ECO:0000256" key="8">
    <source>
        <dbReference type="ARBA" id="ARBA00022989"/>
    </source>
</evidence>
<dbReference type="AlphaFoldDB" id="A0A7T6AQ43"/>
<feature type="transmembrane region" description="Helical" evidence="11">
    <location>
        <begin position="140"/>
        <end position="157"/>
    </location>
</feature>
<dbReference type="PROSITE" id="PS50893">
    <property type="entry name" value="ABC_TRANSPORTER_2"/>
    <property type="match status" value="1"/>
</dbReference>
<feature type="domain" description="ABC transporter" evidence="12">
    <location>
        <begin position="338"/>
        <end position="572"/>
    </location>
</feature>
<evidence type="ECO:0000256" key="9">
    <source>
        <dbReference type="ARBA" id="ARBA00023055"/>
    </source>
</evidence>
<dbReference type="InterPro" id="IPR039421">
    <property type="entry name" value="Type_1_exporter"/>
</dbReference>
<name>A0A7T6AQ43_9BACT</name>
<dbReference type="SUPFAM" id="SSF90123">
    <property type="entry name" value="ABC transporter transmembrane region"/>
    <property type="match status" value="1"/>
</dbReference>
<evidence type="ECO:0000259" key="13">
    <source>
        <dbReference type="PROSITE" id="PS50929"/>
    </source>
</evidence>
<dbReference type="Pfam" id="PF00005">
    <property type="entry name" value="ABC_tran"/>
    <property type="match status" value="1"/>
</dbReference>